<evidence type="ECO:0000313" key="9">
    <source>
        <dbReference type="Proteomes" id="UP000266673"/>
    </source>
</evidence>
<dbReference type="PANTHER" id="PTHR23354">
    <property type="entry name" value="NUCLEOLAR PROTEIN 7/ESTROGEN RECEPTOR COACTIVATOR-RELATED"/>
    <property type="match status" value="1"/>
</dbReference>
<evidence type="ECO:0000256" key="6">
    <source>
        <dbReference type="SAM" id="MobiDB-lite"/>
    </source>
</evidence>
<organism evidence="8 9">
    <name type="scientific">Gigaspora rosea</name>
    <dbReference type="NCBI Taxonomy" id="44941"/>
    <lineage>
        <taxon>Eukaryota</taxon>
        <taxon>Fungi</taxon>
        <taxon>Fungi incertae sedis</taxon>
        <taxon>Mucoromycota</taxon>
        <taxon>Glomeromycotina</taxon>
        <taxon>Glomeromycetes</taxon>
        <taxon>Diversisporales</taxon>
        <taxon>Gigasporaceae</taxon>
        <taxon>Gigaspora</taxon>
    </lineage>
</organism>
<proteinExistence type="inferred from homology"/>
<evidence type="ECO:0000256" key="3">
    <source>
        <dbReference type="ARBA" id="ARBA00006731"/>
    </source>
</evidence>
<dbReference type="Proteomes" id="UP000266673">
    <property type="component" value="Unassembled WGS sequence"/>
</dbReference>
<dbReference type="AlphaFoldDB" id="A0A397VJD0"/>
<dbReference type="SMART" id="SM00584">
    <property type="entry name" value="TLDc"/>
    <property type="match status" value="1"/>
</dbReference>
<dbReference type="GO" id="GO:0005634">
    <property type="term" value="C:nucleus"/>
    <property type="evidence" value="ECO:0007669"/>
    <property type="project" value="TreeGrafter"/>
</dbReference>
<evidence type="ECO:0000256" key="2">
    <source>
        <dbReference type="ARBA" id="ARBA00004496"/>
    </source>
</evidence>
<evidence type="ECO:0000256" key="4">
    <source>
        <dbReference type="ARBA" id="ARBA00015163"/>
    </source>
</evidence>
<feature type="compositionally biased region" description="Polar residues" evidence="6">
    <location>
        <begin position="1"/>
        <end position="17"/>
    </location>
</feature>
<comment type="similarity">
    <text evidence="3">Belongs to the RTC5 family.</text>
</comment>
<dbReference type="GO" id="GO:0005737">
    <property type="term" value="C:cytoplasm"/>
    <property type="evidence" value="ECO:0007669"/>
    <property type="project" value="UniProtKB-SubCell"/>
</dbReference>
<protein>
    <recommendedName>
        <fullName evidence="4">Restriction of telomere capping protein 5</fullName>
    </recommendedName>
</protein>
<keyword evidence="5" id="KW-0963">Cytoplasm</keyword>
<comment type="function">
    <text evidence="1">May be involved in a process influencing telomere capping.</text>
</comment>
<accession>A0A397VJD0</accession>
<gene>
    <name evidence="8" type="ORF">C2G38_1129030</name>
</gene>
<evidence type="ECO:0000259" key="7">
    <source>
        <dbReference type="PROSITE" id="PS51886"/>
    </source>
</evidence>
<name>A0A397VJD0_9GLOM</name>
<dbReference type="InterPro" id="IPR006571">
    <property type="entry name" value="TLDc_dom"/>
</dbReference>
<dbReference type="GO" id="GO:0006979">
    <property type="term" value="P:response to oxidative stress"/>
    <property type="evidence" value="ECO:0007669"/>
    <property type="project" value="TreeGrafter"/>
</dbReference>
<feature type="domain" description="TLDc" evidence="7">
    <location>
        <begin position="282"/>
        <end position="478"/>
    </location>
</feature>
<comment type="subcellular location">
    <subcellularLocation>
        <location evidence="2">Cytoplasm</location>
    </subcellularLocation>
</comment>
<dbReference type="Pfam" id="PF07534">
    <property type="entry name" value="TLD"/>
    <property type="match status" value="1"/>
</dbReference>
<keyword evidence="9" id="KW-1185">Reference proteome</keyword>
<evidence type="ECO:0000256" key="1">
    <source>
        <dbReference type="ARBA" id="ARBA00002738"/>
    </source>
</evidence>
<feature type="region of interest" description="Disordered" evidence="6">
    <location>
        <begin position="1"/>
        <end position="23"/>
    </location>
</feature>
<dbReference type="EMBL" id="QKWP01000378">
    <property type="protein sequence ID" value="RIB21119.1"/>
    <property type="molecule type" value="Genomic_DNA"/>
</dbReference>
<dbReference type="PANTHER" id="PTHR23354:SF130">
    <property type="entry name" value="RESTRICTION OF TELOMERE CAPPING PROTEIN 5"/>
    <property type="match status" value="1"/>
</dbReference>
<evidence type="ECO:0000256" key="5">
    <source>
        <dbReference type="ARBA" id="ARBA00022490"/>
    </source>
</evidence>
<dbReference type="PROSITE" id="PS51886">
    <property type="entry name" value="TLDC"/>
    <property type="match status" value="1"/>
</dbReference>
<comment type="caution">
    <text evidence="8">The sequence shown here is derived from an EMBL/GenBank/DDBJ whole genome shotgun (WGS) entry which is preliminary data.</text>
</comment>
<dbReference type="OrthoDB" id="289228at2759"/>
<sequence>MGQIISGESQHVNSNGGIKNHTRNIPDRLSSELLKKNFSELESYSLKVCFDNICCVNEDGITHIDEESFVKYLNFADDINVGQLLFRSFTYLANYPNVSRSPSLLTYNGLVKAIAIYCDKIKNVIDEDYSKLLFESFATWEDDESLEKDTTTKLPKVKCQDLINILTAIVWVTTCEMLLPTNEDSGNFLETITYLISDKNISKIRGVVTPIIYSISKPDTTYITWSKFKSFTSRNAPNIFRSWSSFFYGQFFIGQTLSRSSKDSIFFGPSVRTWPTLDSKSNLLNPINMAILSWMPLPDHVINRRQWNCLYTSTKHGCSMSSFSNQVFKYNGPTLMLINASVITSNGDDNIEEDDTLLLGAYIPEHWCSSKPFGSEECLLFEISPTYESFPATNYNSNYVHYSSSFGIGFGSMDTARKTSRLDKQSNSFFLHIDNTLQYGTYKNDPLKASRSAYKLSATRTSFNIEFEVLEIQVFGLGGENAKQRQDYEKKWEENLAAKRKVFRQYNTKSVDKEILKIASIIDHGYRREVVFDSLY</sequence>
<reference evidence="8 9" key="1">
    <citation type="submission" date="2018-06" db="EMBL/GenBank/DDBJ databases">
        <title>Comparative genomics reveals the genomic features of Rhizophagus irregularis, R. cerebriforme, R. diaphanum and Gigaspora rosea, and their symbiotic lifestyle signature.</title>
        <authorList>
            <person name="Morin E."/>
            <person name="San Clemente H."/>
            <person name="Chen E.C.H."/>
            <person name="De La Providencia I."/>
            <person name="Hainaut M."/>
            <person name="Kuo A."/>
            <person name="Kohler A."/>
            <person name="Murat C."/>
            <person name="Tang N."/>
            <person name="Roy S."/>
            <person name="Loubradou J."/>
            <person name="Henrissat B."/>
            <person name="Grigoriev I.V."/>
            <person name="Corradi N."/>
            <person name="Roux C."/>
            <person name="Martin F.M."/>
        </authorList>
    </citation>
    <scope>NUCLEOTIDE SEQUENCE [LARGE SCALE GENOMIC DNA]</scope>
    <source>
        <strain evidence="8 9">DAOM 194757</strain>
    </source>
</reference>
<dbReference type="STRING" id="44941.A0A397VJD0"/>
<evidence type="ECO:0000313" key="8">
    <source>
        <dbReference type="EMBL" id="RIB21119.1"/>
    </source>
</evidence>